<protein>
    <submittedName>
        <fullName evidence="1">Uncharacterized protein</fullName>
    </submittedName>
</protein>
<gene>
    <name evidence="1" type="ORF">G5I_06954</name>
</gene>
<sequence>MEKWRKDDKKPNARTASAVITARAAIPDAKINVTARHRVENVHASLAPIWQLYNSISLKFE</sequence>
<proteinExistence type="predicted"/>
<reference evidence="1" key="1">
    <citation type="submission" date="2011-02" db="EMBL/GenBank/DDBJ databases">
        <title>The genome of the leaf-cutting ant Acromyrmex echinatior suggests key adaptations to social evolution and fungus farming.</title>
        <authorList>
            <person name="Nygaard S."/>
            <person name="Zhang G."/>
        </authorList>
    </citation>
    <scope>NUCLEOTIDE SEQUENCE</scope>
</reference>
<dbReference type="InParanoid" id="F4WMC0"/>
<evidence type="ECO:0000313" key="1">
    <source>
        <dbReference type="EMBL" id="EGI64764.1"/>
    </source>
</evidence>
<dbReference type="AlphaFoldDB" id="F4WMC0"/>
<evidence type="ECO:0000313" key="2">
    <source>
        <dbReference type="Proteomes" id="UP000007755"/>
    </source>
</evidence>
<keyword evidence="2" id="KW-1185">Reference proteome</keyword>
<name>F4WMC0_ACREC</name>
<dbReference type="EMBL" id="GL888217">
    <property type="protein sequence ID" value="EGI64764.1"/>
    <property type="molecule type" value="Genomic_DNA"/>
</dbReference>
<organism evidence="2">
    <name type="scientific">Acromyrmex echinatior</name>
    <name type="common">Panamanian leafcutter ant</name>
    <name type="synonym">Acromyrmex octospinosus echinatior</name>
    <dbReference type="NCBI Taxonomy" id="103372"/>
    <lineage>
        <taxon>Eukaryota</taxon>
        <taxon>Metazoa</taxon>
        <taxon>Ecdysozoa</taxon>
        <taxon>Arthropoda</taxon>
        <taxon>Hexapoda</taxon>
        <taxon>Insecta</taxon>
        <taxon>Pterygota</taxon>
        <taxon>Neoptera</taxon>
        <taxon>Endopterygota</taxon>
        <taxon>Hymenoptera</taxon>
        <taxon>Apocrita</taxon>
        <taxon>Aculeata</taxon>
        <taxon>Formicoidea</taxon>
        <taxon>Formicidae</taxon>
        <taxon>Myrmicinae</taxon>
        <taxon>Acromyrmex</taxon>
    </lineage>
</organism>
<accession>F4WMC0</accession>
<dbReference type="Proteomes" id="UP000007755">
    <property type="component" value="Unassembled WGS sequence"/>
</dbReference>